<dbReference type="AlphaFoldDB" id="M5RVR3"/>
<dbReference type="GO" id="GO:0016887">
    <property type="term" value="F:ATP hydrolysis activity"/>
    <property type="evidence" value="ECO:0007669"/>
    <property type="project" value="TreeGrafter"/>
</dbReference>
<evidence type="ECO:0000256" key="1">
    <source>
        <dbReference type="ARBA" id="ARBA00006611"/>
    </source>
</evidence>
<comment type="caution">
    <text evidence="5">The sequence shown here is derived from an EMBL/GenBank/DDBJ whole genome shotgun (WGS) entry which is preliminary data.</text>
</comment>
<sequence length="219" mass="23613">MYSMLRTIAALQPRRSVITIEDPVESIIDSISQSELDPSGGMTLASALRSAVRQDSEVLLVSEIRDPETAEAAMQASLTGHLIFSSLHATDVAATLRRMIQFGVPSYALQSGIRAVLTQRLLRRQCGKCQGDAEQKVHCEACVGTGYRGRVAIADCIFFDGSDPVGDTLSRALDRGVSAAEMRNDAIAAGWVDLRSQAETLAQQGTTDLPEVYRVLGEN</sequence>
<dbReference type="InterPro" id="IPR001482">
    <property type="entry name" value="T2SS/T4SS_dom"/>
</dbReference>
<dbReference type="Proteomes" id="UP000011991">
    <property type="component" value="Unassembled WGS sequence"/>
</dbReference>
<dbReference type="EMBL" id="ANOG01000712">
    <property type="protein sequence ID" value="EMI18049.1"/>
    <property type="molecule type" value="Genomic_DNA"/>
</dbReference>
<dbReference type="Gene3D" id="3.40.50.300">
    <property type="entry name" value="P-loop containing nucleotide triphosphate hydrolases"/>
    <property type="match status" value="1"/>
</dbReference>
<evidence type="ECO:0000313" key="5">
    <source>
        <dbReference type="EMBL" id="EMI18049.1"/>
    </source>
</evidence>
<organism evidence="5 6">
    <name type="scientific">Rhodopirellula maiorica SM1</name>
    <dbReference type="NCBI Taxonomy" id="1265738"/>
    <lineage>
        <taxon>Bacteria</taxon>
        <taxon>Pseudomonadati</taxon>
        <taxon>Planctomycetota</taxon>
        <taxon>Planctomycetia</taxon>
        <taxon>Pirellulales</taxon>
        <taxon>Pirellulaceae</taxon>
        <taxon>Novipirellula</taxon>
    </lineage>
</organism>
<evidence type="ECO:0000313" key="6">
    <source>
        <dbReference type="Proteomes" id="UP000011991"/>
    </source>
</evidence>
<comment type="similarity">
    <text evidence="1">Belongs to the GSP E family.</text>
</comment>
<gene>
    <name evidence="5" type="ORF">RMSM_05026</name>
</gene>
<proteinExistence type="inferred from homology"/>
<dbReference type="PATRIC" id="fig|1265738.3.peg.5056"/>
<dbReference type="GO" id="GO:0005886">
    <property type="term" value="C:plasma membrane"/>
    <property type="evidence" value="ECO:0007669"/>
    <property type="project" value="TreeGrafter"/>
</dbReference>
<dbReference type="SUPFAM" id="SSF52540">
    <property type="entry name" value="P-loop containing nucleoside triphosphate hydrolases"/>
    <property type="match status" value="1"/>
</dbReference>
<evidence type="ECO:0000259" key="4">
    <source>
        <dbReference type="Pfam" id="PF00437"/>
    </source>
</evidence>
<evidence type="ECO:0000256" key="2">
    <source>
        <dbReference type="ARBA" id="ARBA00022741"/>
    </source>
</evidence>
<evidence type="ECO:0000256" key="3">
    <source>
        <dbReference type="ARBA" id="ARBA00022840"/>
    </source>
</evidence>
<keyword evidence="3" id="KW-0067">ATP-binding</keyword>
<dbReference type="PANTHER" id="PTHR30258:SF2">
    <property type="entry name" value="COMG OPERON PROTEIN 1"/>
    <property type="match status" value="1"/>
</dbReference>
<dbReference type="GO" id="GO:0005524">
    <property type="term" value="F:ATP binding"/>
    <property type="evidence" value="ECO:0007669"/>
    <property type="project" value="UniProtKB-KW"/>
</dbReference>
<keyword evidence="2" id="KW-0547">Nucleotide-binding</keyword>
<dbReference type="PANTHER" id="PTHR30258">
    <property type="entry name" value="TYPE II SECRETION SYSTEM PROTEIN GSPE-RELATED"/>
    <property type="match status" value="1"/>
</dbReference>
<reference evidence="5 6" key="1">
    <citation type="journal article" date="2013" name="Mar. Genomics">
        <title>Expression of sulfatases in Rhodopirellula baltica and the diversity of sulfatases in the genus Rhodopirellula.</title>
        <authorList>
            <person name="Wegner C.E."/>
            <person name="Richter-Heitmann T."/>
            <person name="Klindworth A."/>
            <person name="Klockow C."/>
            <person name="Richter M."/>
            <person name="Achstetter T."/>
            <person name="Glockner F.O."/>
            <person name="Harder J."/>
        </authorList>
    </citation>
    <scope>NUCLEOTIDE SEQUENCE [LARGE SCALE GENOMIC DNA]</scope>
    <source>
        <strain evidence="5 6">SM1</strain>
    </source>
</reference>
<protein>
    <submittedName>
        <fullName evidence="5">General secretion pathway protein E</fullName>
    </submittedName>
</protein>
<dbReference type="Pfam" id="PF00437">
    <property type="entry name" value="T2SSE"/>
    <property type="match status" value="1"/>
</dbReference>
<feature type="domain" description="Bacterial type II secretion system protein E" evidence="4">
    <location>
        <begin position="12"/>
        <end position="214"/>
    </location>
</feature>
<accession>M5RVR3</accession>
<dbReference type="InterPro" id="IPR027417">
    <property type="entry name" value="P-loop_NTPase"/>
</dbReference>
<keyword evidence="6" id="KW-1185">Reference proteome</keyword>
<name>M5RVR3_9BACT</name>